<dbReference type="GO" id="GO:0005739">
    <property type="term" value="C:mitochondrion"/>
    <property type="evidence" value="ECO:0007669"/>
    <property type="project" value="TreeGrafter"/>
</dbReference>
<dbReference type="PANTHER" id="PTHR21377:SF18">
    <property type="entry name" value="DUF1279 DOMAIN-CONTAINING PROTEIN"/>
    <property type="match status" value="1"/>
</dbReference>
<organism evidence="2">
    <name type="scientific">Aphanomyces astaci</name>
    <name type="common">Crayfish plague agent</name>
    <dbReference type="NCBI Taxonomy" id="112090"/>
    <lineage>
        <taxon>Eukaryota</taxon>
        <taxon>Sar</taxon>
        <taxon>Stramenopiles</taxon>
        <taxon>Oomycota</taxon>
        <taxon>Saprolegniomycetes</taxon>
        <taxon>Saprolegniales</taxon>
        <taxon>Verrucalvaceae</taxon>
        <taxon>Aphanomyces</taxon>
    </lineage>
</organism>
<dbReference type="PANTHER" id="PTHR21377">
    <property type="entry name" value="PROTEIN FAM210B, MITOCHONDRIAL"/>
    <property type="match status" value="1"/>
</dbReference>
<dbReference type="EMBL" id="KI913119">
    <property type="protein sequence ID" value="ETV84473.1"/>
    <property type="molecule type" value="Genomic_DNA"/>
</dbReference>
<dbReference type="GeneID" id="20805666"/>
<dbReference type="RefSeq" id="XP_009826165.1">
    <property type="nucleotide sequence ID" value="XM_009827863.1"/>
</dbReference>
<reference evidence="2" key="1">
    <citation type="submission" date="2013-12" db="EMBL/GenBank/DDBJ databases">
        <title>The Genome Sequence of Aphanomyces astaci APO3.</title>
        <authorList>
            <consortium name="The Broad Institute Genomics Platform"/>
            <person name="Russ C."/>
            <person name="Tyler B."/>
            <person name="van West P."/>
            <person name="Dieguez-Uribeondo J."/>
            <person name="Young S.K."/>
            <person name="Zeng Q."/>
            <person name="Gargeya S."/>
            <person name="Fitzgerald M."/>
            <person name="Abouelleil A."/>
            <person name="Alvarado L."/>
            <person name="Chapman S.B."/>
            <person name="Gainer-Dewar J."/>
            <person name="Goldberg J."/>
            <person name="Griggs A."/>
            <person name="Gujja S."/>
            <person name="Hansen M."/>
            <person name="Howarth C."/>
            <person name="Imamovic A."/>
            <person name="Ireland A."/>
            <person name="Larimer J."/>
            <person name="McCowan C."/>
            <person name="Murphy C."/>
            <person name="Pearson M."/>
            <person name="Poon T.W."/>
            <person name="Priest M."/>
            <person name="Roberts A."/>
            <person name="Saif S."/>
            <person name="Shea T."/>
            <person name="Sykes S."/>
            <person name="Wortman J."/>
            <person name="Nusbaum C."/>
            <person name="Birren B."/>
        </authorList>
    </citation>
    <scope>NUCLEOTIDE SEQUENCE [LARGE SCALE GENOMIC DNA]</scope>
    <source>
        <strain evidence="2">APO3</strain>
    </source>
</reference>
<accession>W4GZY0</accession>
<gene>
    <name evidence="2" type="ORF">H257_03670</name>
</gene>
<evidence type="ECO:0000259" key="1">
    <source>
        <dbReference type="Pfam" id="PF06916"/>
    </source>
</evidence>
<dbReference type="VEuPathDB" id="FungiDB:H257_03670"/>
<feature type="domain" description="DUF1279" evidence="1">
    <location>
        <begin position="129"/>
        <end position="183"/>
    </location>
</feature>
<proteinExistence type="predicted"/>
<dbReference type="Pfam" id="PF06916">
    <property type="entry name" value="FAM210A-B_dom"/>
    <property type="match status" value="2"/>
</dbReference>
<sequence>MYRRCAAPLIAANSSTRAPSVHQILGIPRISIKANMVRPRPLSLRLTSTSATPPSSTPPPTAVAKSGPLQKFKDLWNTYGWVGVGTYLGVYVVTLGSMFAAIETGLLSTAAPSNKDDTNGSDDESFNIVKATNKLTDWTKSMGLGAHFNVPDVSPTTGSFLIAWVATKFTEPVRLAVTLMITPRLARFLKARKA</sequence>
<evidence type="ECO:0000313" key="2">
    <source>
        <dbReference type="EMBL" id="ETV84473.1"/>
    </source>
</evidence>
<name>W4GZY0_APHAT</name>
<protein>
    <recommendedName>
        <fullName evidence="1">DUF1279 domain-containing protein</fullName>
    </recommendedName>
</protein>
<dbReference type="AlphaFoldDB" id="W4GZY0"/>
<feature type="domain" description="DUF1279" evidence="1">
    <location>
        <begin position="70"/>
        <end position="105"/>
    </location>
</feature>
<dbReference type="OrthoDB" id="426386at2759"/>
<dbReference type="InterPro" id="IPR009688">
    <property type="entry name" value="FAM210A/B-like_dom"/>
</dbReference>
<dbReference type="InterPro" id="IPR045866">
    <property type="entry name" value="FAM210A/B-like"/>
</dbReference>